<comment type="caution">
    <text evidence="3">The sequence shown here is derived from an EMBL/GenBank/DDBJ whole genome shotgun (WGS) entry which is preliminary data.</text>
</comment>
<organism evidence="3 4">
    <name type="scientific">Eruca vesicaria subsp. sativa</name>
    <name type="common">Garden rocket</name>
    <name type="synonym">Eruca sativa</name>
    <dbReference type="NCBI Taxonomy" id="29727"/>
    <lineage>
        <taxon>Eukaryota</taxon>
        <taxon>Viridiplantae</taxon>
        <taxon>Streptophyta</taxon>
        <taxon>Embryophyta</taxon>
        <taxon>Tracheophyta</taxon>
        <taxon>Spermatophyta</taxon>
        <taxon>Magnoliopsida</taxon>
        <taxon>eudicotyledons</taxon>
        <taxon>Gunneridae</taxon>
        <taxon>Pentapetalae</taxon>
        <taxon>rosids</taxon>
        <taxon>malvids</taxon>
        <taxon>Brassicales</taxon>
        <taxon>Brassicaceae</taxon>
        <taxon>Brassiceae</taxon>
        <taxon>Eruca</taxon>
    </lineage>
</organism>
<feature type="domain" description="Replication factor A C-terminal" evidence="2">
    <location>
        <begin position="205"/>
        <end position="296"/>
    </location>
</feature>
<accession>A0ABC8JIJ1</accession>
<dbReference type="InterPro" id="IPR013955">
    <property type="entry name" value="Rep_factor-A_C"/>
</dbReference>
<feature type="region of interest" description="Disordered" evidence="1">
    <location>
        <begin position="1"/>
        <end position="60"/>
    </location>
</feature>
<reference evidence="3 4" key="1">
    <citation type="submission" date="2022-03" db="EMBL/GenBank/DDBJ databases">
        <authorList>
            <person name="Macdonald S."/>
            <person name="Ahmed S."/>
            <person name="Newling K."/>
        </authorList>
    </citation>
    <scope>NUCLEOTIDE SEQUENCE [LARGE SCALE GENOMIC DNA]</scope>
</reference>
<proteinExistence type="predicted"/>
<dbReference type="Proteomes" id="UP001642260">
    <property type="component" value="Unassembled WGS sequence"/>
</dbReference>
<sequence>MKSTIEAQSSGNDAAVPPVPVKNGVSSGHPISTKPEDLPASNSREIKPIPKNGSSSALNLNGGRKVAASAAAKGKAIVTDDAGKRLTFKDILLTMFSTTGKCDPGFHPPRRSATYLPLLKPGATYRLNRFFGSQSKTIYRVAGPTVTISLSWNSVMSEFKDSSVCFPEDRFRFHSQKEFEAAVDKRGDLYGVLSMSSTTASRVAWFQCTATIDDVVHGAGWYYIGCRECHTKAIKGPTTLMCKKCGKHEVDCVPQYHAKLSVYDHKDQAVFVLLGDAGEELTGKKAAELVDSYYQANEVEGEDHIFPVPQALISTIEQTRKIVVKVSAYNLTGKS</sequence>
<dbReference type="Gene3D" id="2.40.50.140">
    <property type="entry name" value="Nucleic acid-binding proteins"/>
    <property type="match status" value="1"/>
</dbReference>
<dbReference type="EMBL" id="CAKOAT010109600">
    <property type="protein sequence ID" value="CAH8329028.1"/>
    <property type="molecule type" value="Genomic_DNA"/>
</dbReference>
<dbReference type="Pfam" id="PF08646">
    <property type="entry name" value="Rep_fac-A_C"/>
    <property type="match status" value="1"/>
</dbReference>
<evidence type="ECO:0000313" key="3">
    <source>
        <dbReference type="EMBL" id="CAH8329028.1"/>
    </source>
</evidence>
<dbReference type="InterPro" id="IPR012340">
    <property type="entry name" value="NA-bd_OB-fold"/>
</dbReference>
<dbReference type="PANTHER" id="PTHR47165:SF4">
    <property type="entry name" value="OS03G0429900 PROTEIN"/>
    <property type="match status" value="1"/>
</dbReference>
<keyword evidence="4" id="KW-1185">Reference proteome</keyword>
<evidence type="ECO:0000259" key="2">
    <source>
        <dbReference type="Pfam" id="PF08646"/>
    </source>
</evidence>
<dbReference type="SUPFAM" id="SSF50249">
    <property type="entry name" value="Nucleic acid-binding proteins"/>
    <property type="match status" value="1"/>
</dbReference>
<dbReference type="AlphaFoldDB" id="A0ABC8JIJ1"/>
<evidence type="ECO:0000313" key="4">
    <source>
        <dbReference type="Proteomes" id="UP001642260"/>
    </source>
</evidence>
<gene>
    <name evidence="3" type="ORF">ERUC_LOCUS11522</name>
</gene>
<protein>
    <recommendedName>
        <fullName evidence="2">Replication factor A C-terminal domain-containing protein</fullName>
    </recommendedName>
</protein>
<feature type="compositionally biased region" description="Polar residues" evidence="1">
    <location>
        <begin position="1"/>
        <end position="12"/>
    </location>
</feature>
<dbReference type="PANTHER" id="PTHR47165">
    <property type="entry name" value="OS03G0429900 PROTEIN"/>
    <property type="match status" value="1"/>
</dbReference>
<name>A0ABC8JIJ1_ERUVS</name>
<evidence type="ECO:0000256" key="1">
    <source>
        <dbReference type="SAM" id="MobiDB-lite"/>
    </source>
</evidence>